<dbReference type="SUPFAM" id="SSF53474">
    <property type="entry name" value="alpha/beta-Hydrolases"/>
    <property type="match status" value="1"/>
</dbReference>
<evidence type="ECO:0000256" key="4">
    <source>
        <dbReference type="SAM" id="Phobius"/>
    </source>
</evidence>
<feature type="transmembrane region" description="Helical" evidence="4">
    <location>
        <begin position="743"/>
        <end position="767"/>
    </location>
</feature>
<feature type="transmembrane region" description="Helical" evidence="4">
    <location>
        <begin position="815"/>
        <end position="843"/>
    </location>
</feature>
<dbReference type="GO" id="GO:0008270">
    <property type="term" value="F:zinc ion binding"/>
    <property type="evidence" value="ECO:0007669"/>
    <property type="project" value="InterPro"/>
</dbReference>
<keyword evidence="2" id="KW-0479">Metal-binding</keyword>
<feature type="transmembrane region" description="Helical" evidence="4">
    <location>
        <begin position="788"/>
        <end position="809"/>
    </location>
</feature>
<dbReference type="AlphaFoldDB" id="A0A0M0JVM2"/>
<comment type="caution">
    <text evidence="6">The sequence shown here is derived from an EMBL/GenBank/DDBJ whole genome shotgun (WGS) entry which is preliminary data.</text>
</comment>
<evidence type="ECO:0000259" key="5">
    <source>
        <dbReference type="PROSITE" id="PS50064"/>
    </source>
</evidence>
<feature type="transmembrane region" description="Helical" evidence="4">
    <location>
        <begin position="920"/>
        <end position="942"/>
    </location>
</feature>
<dbReference type="InterPro" id="IPR001510">
    <property type="entry name" value="Znf_PARP"/>
</dbReference>
<dbReference type="GO" id="GO:0047372">
    <property type="term" value="F:monoacylglycerol lipase activity"/>
    <property type="evidence" value="ECO:0007669"/>
    <property type="project" value="TreeGrafter"/>
</dbReference>
<dbReference type="OrthoDB" id="5954035at2759"/>
<dbReference type="GO" id="GO:0003677">
    <property type="term" value="F:DNA binding"/>
    <property type="evidence" value="ECO:0007669"/>
    <property type="project" value="InterPro"/>
</dbReference>
<name>A0A0M0JVM2_9EUKA</name>
<proteinExistence type="inferred from homology"/>
<evidence type="ECO:0000256" key="2">
    <source>
        <dbReference type="ARBA" id="ARBA00022723"/>
    </source>
</evidence>
<evidence type="ECO:0000313" key="7">
    <source>
        <dbReference type="Proteomes" id="UP000037460"/>
    </source>
</evidence>
<dbReference type="InterPro" id="IPR029058">
    <property type="entry name" value="AB_hydrolase_fold"/>
</dbReference>
<gene>
    <name evidence="6" type="ORF">Ctob_008270</name>
</gene>
<feature type="transmembrane region" description="Helical" evidence="4">
    <location>
        <begin position="850"/>
        <end position="872"/>
    </location>
</feature>
<organism evidence="6 7">
    <name type="scientific">Chrysochromulina tobinii</name>
    <dbReference type="NCBI Taxonomy" id="1460289"/>
    <lineage>
        <taxon>Eukaryota</taxon>
        <taxon>Haptista</taxon>
        <taxon>Haptophyta</taxon>
        <taxon>Prymnesiophyceae</taxon>
        <taxon>Prymnesiales</taxon>
        <taxon>Chrysochromulinaceae</taxon>
        <taxon>Chrysochromulina</taxon>
    </lineage>
</organism>
<evidence type="ECO:0000256" key="3">
    <source>
        <dbReference type="ARBA" id="ARBA00022833"/>
    </source>
</evidence>
<evidence type="ECO:0000256" key="1">
    <source>
        <dbReference type="ARBA" id="ARBA00010884"/>
    </source>
</evidence>
<feature type="transmembrane region" description="Helical" evidence="4">
    <location>
        <begin position="556"/>
        <end position="579"/>
    </location>
</feature>
<dbReference type="PANTHER" id="PTHR10794">
    <property type="entry name" value="ABHYDROLASE DOMAIN-CONTAINING PROTEIN"/>
    <property type="match status" value="1"/>
</dbReference>
<dbReference type="PROSITE" id="PS50064">
    <property type="entry name" value="ZF_PARP_2"/>
    <property type="match status" value="1"/>
</dbReference>
<evidence type="ECO:0000313" key="6">
    <source>
        <dbReference type="EMBL" id="KOO30605.1"/>
    </source>
</evidence>
<sequence length="1126" mass="123390">MSQTALRVERDQSGRAHCAWCDTGIAEGTPRIARAFHHAAGAFSRNNGAATGYNPGGLQDMFMHVQCALRYDDNPRGSPAACAGGCALFSNFAARRASEIEELGVSGALFLGFGHSVLETVTGSDQLAIGPFGTVRGLTSKFPIKTWIKHLTKDEGKWLAALKERSPDLDCEALLRCTTMFEWDRATLPAYGFDSIDALYDAADPVRCIGKMPMPTLFVNAKDDPLCPAGRLQGSEYERPHFAIVSTKHGGHIGWFERAPCDASVMGTCVLQHKGMPPRPAIFDGVVLVIDDATVTEPELRTVATATDAILIGISFRVVVCTWELRYTSHDAAEAAVPRLQAWLASRDSRGFACLAYNDRAYDDRGWTVFEESVTKEVLGMRLLPGFESVRAHHESIGIAKAYEISRDPNHPTSLVLDMPQKPQEVRDAIYAAHFTNGADRDGVCKLYERYRADTFAALDVDQRYVLYDDNSLVDMVEYAKRLGGATPARPLRLSLTASANASEEDGRHRQLTFERNAMLTLLVHTSVVGLVQFCDYVSDILCLVQFKRQGNDESFVAGLTAISLSVAISYALAILGIAGTAQERQQRMGLLLGILILAPLNLHLLWVGYCCSVLLKDFADEMDAFHRFKAEVYRKLHLALQHYAPNAPEAVKAREIAANECNAMWIKLISADSGCEEVRSERSVNARPSRRAQRMEGRALTVAFTVMKLAEAGFESVPMSLLTAGAIFGAEGLSSLPTNERVLLVGSLALSCISISYGTFGICVGSDRNLALGNTRPERSFGRMGKMYLAFLIKATCGVVSVGAAISVRSLPGAFGWLAGGFISTATFVLGTIVTCASLLLHPGALDRAYLVGCLHFYLFCVVGCLLAVVAEPGIMACGIFDADYPGLSIDISRQSSLGSRYIFKATGVPAIYNWFRTVWVYVIPSARFIGLVLCAALSLYDQFSYGRLAFFVILQLCEFIGTLYLGSALNIDTPDTISAGIDELDTFLGRADGMIAFVSPDYFCRLWTVYELATFCKLKRSELGKSLLLLSLDWPRTYSPLKRRQLSSAEVRQLRDFSCLDATCYKPSDRAMLLQRISNEWGSIEVFDEFVRTELLEVMKDSKVQYHSRLAQVAADSVELLLGG</sequence>
<accession>A0A0M0JVM2</accession>
<keyword evidence="4" id="KW-0472">Membrane</keyword>
<keyword evidence="4" id="KW-1133">Transmembrane helix</keyword>
<dbReference type="InterPro" id="IPR050960">
    <property type="entry name" value="AB_hydrolase_4_sf"/>
</dbReference>
<keyword evidence="4" id="KW-0812">Transmembrane</keyword>
<keyword evidence="3" id="KW-0862">Zinc</keyword>
<dbReference type="EMBL" id="JWZX01002195">
    <property type="protein sequence ID" value="KOO30605.1"/>
    <property type="molecule type" value="Genomic_DNA"/>
</dbReference>
<feature type="transmembrane region" description="Helical" evidence="4">
    <location>
        <begin position="591"/>
        <end position="616"/>
    </location>
</feature>
<reference evidence="7" key="1">
    <citation type="journal article" date="2015" name="PLoS Genet.">
        <title>Genome Sequence and Transcriptome Analyses of Chrysochromulina tobin: Metabolic Tools for Enhanced Algal Fitness in the Prominent Order Prymnesiales (Haptophyceae).</title>
        <authorList>
            <person name="Hovde B.T."/>
            <person name="Deodato C.R."/>
            <person name="Hunsperger H.M."/>
            <person name="Ryken S.A."/>
            <person name="Yost W."/>
            <person name="Jha R.K."/>
            <person name="Patterson J."/>
            <person name="Monnat R.J. Jr."/>
            <person name="Barlow S.B."/>
            <person name="Starkenburg S.R."/>
            <person name="Cattolico R.A."/>
        </authorList>
    </citation>
    <scope>NUCLEOTIDE SEQUENCE</scope>
    <source>
        <strain evidence="7">CCMP291</strain>
    </source>
</reference>
<dbReference type="Proteomes" id="UP000037460">
    <property type="component" value="Unassembled WGS sequence"/>
</dbReference>
<protein>
    <submittedName>
        <fullName evidence="6">Enzyme</fullName>
    </submittedName>
</protein>
<feature type="domain" description="PARP-type" evidence="5">
    <location>
        <begin position="6"/>
        <end position="103"/>
    </location>
</feature>
<dbReference type="GO" id="GO:0034338">
    <property type="term" value="F:short-chain carboxylesterase activity"/>
    <property type="evidence" value="ECO:0007669"/>
    <property type="project" value="TreeGrafter"/>
</dbReference>
<dbReference type="PANTHER" id="PTHR10794:SF63">
    <property type="entry name" value="ALPHA_BETA HYDROLASE 1, ISOFORM A"/>
    <property type="match status" value="1"/>
</dbReference>
<comment type="similarity">
    <text evidence="1">Belongs to the AB hydrolase superfamily. AB hydrolase 4 family.</text>
</comment>
<feature type="transmembrane region" description="Helical" evidence="4">
    <location>
        <begin position="949"/>
        <end position="968"/>
    </location>
</feature>
<keyword evidence="7" id="KW-1185">Reference proteome</keyword>